<accession>A0A1H4BXW8</accession>
<dbReference type="Gene3D" id="2.60.300.12">
    <property type="entry name" value="HesB-like domain"/>
    <property type="match status" value="1"/>
</dbReference>
<dbReference type="SUPFAM" id="SSF89360">
    <property type="entry name" value="HesB-like domain"/>
    <property type="match status" value="1"/>
</dbReference>
<gene>
    <name evidence="1" type="ORF">SAMN05660420_02330</name>
</gene>
<dbReference type="InterPro" id="IPR035903">
    <property type="entry name" value="HesB-like_dom_sf"/>
</dbReference>
<dbReference type="AlphaFoldDB" id="A0A1H4BXW8"/>
<dbReference type="OrthoDB" id="9801228at2"/>
<dbReference type="Proteomes" id="UP000199409">
    <property type="component" value="Unassembled WGS sequence"/>
</dbReference>
<evidence type="ECO:0000313" key="1">
    <source>
        <dbReference type="EMBL" id="SEA52923.1"/>
    </source>
</evidence>
<organism evidence="1 2">
    <name type="scientific">Desulfuromusa kysingii</name>
    <dbReference type="NCBI Taxonomy" id="37625"/>
    <lineage>
        <taxon>Bacteria</taxon>
        <taxon>Pseudomonadati</taxon>
        <taxon>Thermodesulfobacteriota</taxon>
        <taxon>Desulfuromonadia</taxon>
        <taxon>Desulfuromonadales</taxon>
        <taxon>Geopsychrobacteraceae</taxon>
        <taxon>Desulfuromusa</taxon>
    </lineage>
</organism>
<protein>
    <recommendedName>
        <fullName evidence="3">HesB-like selenoprotein</fullName>
    </recommendedName>
</protein>
<evidence type="ECO:0008006" key="3">
    <source>
        <dbReference type="Google" id="ProtNLM"/>
    </source>
</evidence>
<name>A0A1H4BXW8_9BACT</name>
<sequence length="66" mass="7087">MGLTLDELKSDEKIYTINEIEILIDNTVLPHTKENQIDFISNTYGQGFSIAPVTGSSCSSSGCSGC</sequence>
<proteinExistence type="predicted"/>
<dbReference type="EMBL" id="FNQN01000007">
    <property type="protein sequence ID" value="SEA52923.1"/>
    <property type="molecule type" value="Genomic_DNA"/>
</dbReference>
<reference evidence="1 2" key="1">
    <citation type="submission" date="2016-10" db="EMBL/GenBank/DDBJ databases">
        <authorList>
            <person name="de Groot N.N."/>
        </authorList>
    </citation>
    <scope>NUCLEOTIDE SEQUENCE [LARGE SCALE GENOMIC DNA]</scope>
    <source>
        <strain evidence="1 2">DSM 7343</strain>
    </source>
</reference>
<keyword evidence="2" id="KW-1185">Reference proteome</keyword>
<evidence type="ECO:0000313" key="2">
    <source>
        <dbReference type="Proteomes" id="UP000199409"/>
    </source>
</evidence>